<reference evidence="4" key="1">
    <citation type="submission" date="2017-02" db="UniProtKB">
        <authorList>
            <consortium name="WormBaseParasite"/>
        </authorList>
    </citation>
    <scope>IDENTIFICATION</scope>
</reference>
<keyword evidence="2" id="KW-0472">Membrane</keyword>
<organism evidence="3 4">
    <name type="scientific">Syphacia muris</name>
    <dbReference type="NCBI Taxonomy" id="451379"/>
    <lineage>
        <taxon>Eukaryota</taxon>
        <taxon>Metazoa</taxon>
        <taxon>Ecdysozoa</taxon>
        <taxon>Nematoda</taxon>
        <taxon>Chromadorea</taxon>
        <taxon>Rhabditida</taxon>
        <taxon>Spirurina</taxon>
        <taxon>Oxyuridomorpha</taxon>
        <taxon>Oxyuroidea</taxon>
        <taxon>Oxyuridae</taxon>
        <taxon>Syphacia</taxon>
    </lineage>
</organism>
<keyword evidence="3" id="KW-1185">Reference proteome</keyword>
<protein>
    <submittedName>
        <fullName evidence="4">Ovule protein</fullName>
    </submittedName>
</protein>
<keyword evidence="2" id="KW-0812">Transmembrane</keyword>
<accession>A0A0N5AHJ9</accession>
<proteinExistence type="predicted"/>
<evidence type="ECO:0000313" key="4">
    <source>
        <dbReference type="WBParaSite" id="SMUV_0000385501-mRNA-1"/>
    </source>
</evidence>
<feature type="region of interest" description="Disordered" evidence="1">
    <location>
        <begin position="62"/>
        <end position="92"/>
    </location>
</feature>
<evidence type="ECO:0000313" key="3">
    <source>
        <dbReference type="Proteomes" id="UP000046393"/>
    </source>
</evidence>
<evidence type="ECO:0000256" key="1">
    <source>
        <dbReference type="SAM" id="MobiDB-lite"/>
    </source>
</evidence>
<dbReference type="AlphaFoldDB" id="A0A0N5AHJ9"/>
<dbReference type="Proteomes" id="UP000046393">
    <property type="component" value="Unplaced"/>
</dbReference>
<feature type="transmembrane region" description="Helical" evidence="2">
    <location>
        <begin position="20"/>
        <end position="37"/>
    </location>
</feature>
<keyword evidence="2" id="KW-1133">Transmembrane helix</keyword>
<name>A0A0N5AHJ9_9BILA</name>
<sequence length="92" mass="10635">MLSINGSWNFLDIKKTSSTFVISASTVFFLLLIKLKYSLKQKKKLKIPVKLENLLHVHPEKYRSRSTKTTRSSTPVDLEGFQKTRSRSADYL</sequence>
<dbReference type="WBParaSite" id="SMUV_0000385501-mRNA-1">
    <property type="protein sequence ID" value="SMUV_0000385501-mRNA-1"/>
    <property type="gene ID" value="SMUV_0000385501"/>
</dbReference>
<evidence type="ECO:0000256" key="2">
    <source>
        <dbReference type="SAM" id="Phobius"/>
    </source>
</evidence>